<gene>
    <name evidence="1" type="ORF">HaLaN_20754</name>
</gene>
<organism evidence="1 2">
    <name type="scientific">Haematococcus lacustris</name>
    <name type="common">Green alga</name>
    <name type="synonym">Haematococcus pluvialis</name>
    <dbReference type="NCBI Taxonomy" id="44745"/>
    <lineage>
        <taxon>Eukaryota</taxon>
        <taxon>Viridiplantae</taxon>
        <taxon>Chlorophyta</taxon>
        <taxon>core chlorophytes</taxon>
        <taxon>Chlorophyceae</taxon>
        <taxon>CS clade</taxon>
        <taxon>Chlamydomonadales</taxon>
        <taxon>Haematococcaceae</taxon>
        <taxon>Haematococcus</taxon>
    </lineage>
</organism>
<evidence type="ECO:0000313" key="2">
    <source>
        <dbReference type="Proteomes" id="UP000485058"/>
    </source>
</evidence>
<proteinExistence type="predicted"/>
<name>A0A699ZUA2_HAELA</name>
<sequence>MSPVPTSQLAHLDELLLRNDDTAAVSFARQLQEEGLLLGFGQGRQLPKRIYSLEELRLNQIDAAKLLSPKDKSLDLIRSTGQAAAVAGLAALALATDLDGGRVLGAAFALVAALTLDQ</sequence>
<feature type="non-terminal residue" evidence="1">
    <location>
        <position position="1"/>
    </location>
</feature>
<protein>
    <submittedName>
        <fullName evidence="1">Uncharacterized protein</fullName>
    </submittedName>
</protein>
<dbReference type="EMBL" id="BLLF01002209">
    <property type="protein sequence ID" value="GFH23179.1"/>
    <property type="molecule type" value="Genomic_DNA"/>
</dbReference>
<comment type="caution">
    <text evidence="1">The sequence shown here is derived from an EMBL/GenBank/DDBJ whole genome shotgun (WGS) entry which is preliminary data.</text>
</comment>
<dbReference type="Proteomes" id="UP000485058">
    <property type="component" value="Unassembled WGS sequence"/>
</dbReference>
<keyword evidence="2" id="KW-1185">Reference proteome</keyword>
<evidence type="ECO:0000313" key="1">
    <source>
        <dbReference type="EMBL" id="GFH23179.1"/>
    </source>
</evidence>
<accession>A0A699ZUA2</accession>
<dbReference type="AlphaFoldDB" id="A0A699ZUA2"/>
<feature type="non-terminal residue" evidence="1">
    <location>
        <position position="118"/>
    </location>
</feature>
<reference evidence="1 2" key="1">
    <citation type="submission" date="2020-02" db="EMBL/GenBank/DDBJ databases">
        <title>Draft genome sequence of Haematococcus lacustris strain NIES-144.</title>
        <authorList>
            <person name="Morimoto D."/>
            <person name="Nakagawa S."/>
            <person name="Yoshida T."/>
            <person name="Sawayama S."/>
        </authorList>
    </citation>
    <scope>NUCLEOTIDE SEQUENCE [LARGE SCALE GENOMIC DNA]</scope>
    <source>
        <strain evidence="1 2">NIES-144</strain>
    </source>
</reference>